<accession>A0AAV7H6Q6</accession>
<protein>
    <submittedName>
        <fullName evidence="1">Uncharacterized protein</fullName>
    </submittedName>
</protein>
<dbReference type="Proteomes" id="UP000775213">
    <property type="component" value="Unassembled WGS sequence"/>
</dbReference>
<dbReference type="EMBL" id="JAGFBR010000008">
    <property type="protein sequence ID" value="KAH0463220.1"/>
    <property type="molecule type" value="Genomic_DNA"/>
</dbReference>
<name>A0AAV7H6Q6_DENCH</name>
<evidence type="ECO:0000313" key="1">
    <source>
        <dbReference type="EMBL" id="KAH0463220.1"/>
    </source>
</evidence>
<proteinExistence type="predicted"/>
<dbReference type="AlphaFoldDB" id="A0AAV7H6Q6"/>
<reference evidence="1 2" key="1">
    <citation type="journal article" date="2021" name="Hortic Res">
        <title>Chromosome-scale assembly of the Dendrobium chrysotoxum genome enhances the understanding of orchid evolution.</title>
        <authorList>
            <person name="Zhang Y."/>
            <person name="Zhang G.Q."/>
            <person name="Zhang D."/>
            <person name="Liu X.D."/>
            <person name="Xu X.Y."/>
            <person name="Sun W.H."/>
            <person name="Yu X."/>
            <person name="Zhu X."/>
            <person name="Wang Z.W."/>
            <person name="Zhao X."/>
            <person name="Zhong W.Y."/>
            <person name="Chen H."/>
            <person name="Yin W.L."/>
            <person name="Huang T."/>
            <person name="Niu S.C."/>
            <person name="Liu Z.J."/>
        </authorList>
    </citation>
    <scope>NUCLEOTIDE SEQUENCE [LARGE SCALE GENOMIC DNA]</scope>
    <source>
        <strain evidence="1">Lindl</strain>
    </source>
</reference>
<keyword evidence="2" id="KW-1185">Reference proteome</keyword>
<gene>
    <name evidence="1" type="ORF">IEQ34_007802</name>
</gene>
<sequence>MTVPKRSDRAGLHPPRYITVCETSLRAGLRFPPPAELIEILKKCEVSLSQFLHRAMSVTVGLIALFRDRGAILTPEYLSRMGRLTSDMQGRVTYRSKWLDMCTQDPAKCWSSAFFFVRND</sequence>
<organism evidence="1 2">
    <name type="scientific">Dendrobium chrysotoxum</name>
    <name type="common">Orchid</name>
    <dbReference type="NCBI Taxonomy" id="161865"/>
    <lineage>
        <taxon>Eukaryota</taxon>
        <taxon>Viridiplantae</taxon>
        <taxon>Streptophyta</taxon>
        <taxon>Embryophyta</taxon>
        <taxon>Tracheophyta</taxon>
        <taxon>Spermatophyta</taxon>
        <taxon>Magnoliopsida</taxon>
        <taxon>Liliopsida</taxon>
        <taxon>Asparagales</taxon>
        <taxon>Orchidaceae</taxon>
        <taxon>Epidendroideae</taxon>
        <taxon>Malaxideae</taxon>
        <taxon>Dendrobiinae</taxon>
        <taxon>Dendrobium</taxon>
    </lineage>
</organism>
<evidence type="ECO:0000313" key="2">
    <source>
        <dbReference type="Proteomes" id="UP000775213"/>
    </source>
</evidence>
<comment type="caution">
    <text evidence="1">The sequence shown here is derived from an EMBL/GenBank/DDBJ whole genome shotgun (WGS) entry which is preliminary data.</text>
</comment>